<dbReference type="AlphaFoldDB" id="M1W389"/>
<keyword evidence="5" id="KW-1185">Reference proteome</keyword>
<dbReference type="InterPro" id="IPR036397">
    <property type="entry name" value="RNaseH_sf"/>
</dbReference>
<evidence type="ECO:0000313" key="4">
    <source>
        <dbReference type="EMBL" id="CCE32506.1"/>
    </source>
</evidence>
<evidence type="ECO:0000256" key="1">
    <source>
        <dbReference type="SAM" id="MobiDB-lite"/>
    </source>
</evidence>
<proteinExistence type="predicted"/>
<feature type="domain" description="RNase H type-1" evidence="3">
    <location>
        <begin position="935"/>
        <end position="1069"/>
    </location>
</feature>
<dbReference type="PANTHER" id="PTHR33481">
    <property type="entry name" value="REVERSE TRANSCRIPTASE"/>
    <property type="match status" value="1"/>
</dbReference>
<evidence type="ECO:0000259" key="3">
    <source>
        <dbReference type="PROSITE" id="PS50879"/>
    </source>
</evidence>
<protein>
    <recommendedName>
        <fullName evidence="6">Reverse transcriptase</fullName>
    </recommendedName>
</protein>
<dbReference type="PROSITE" id="PS50878">
    <property type="entry name" value="RT_POL"/>
    <property type="match status" value="1"/>
</dbReference>
<dbReference type="CDD" id="cd01650">
    <property type="entry name" value="RT_nLTR_like"/>
    <property type="match status" value="1"/>
</dbReference>
<dbReference type="GO" id="GO:0004523">
    <property type="term" value="F:RNA-DNA hybrid ribonuclease activity"/>
    <property type="evidence" value="ECO:0007669"/>
    <property type="project" value="InterPro"/>
</dbReference>
<dbReference type="Pfam" id="PF00078">
    <property type="entry name" value="RVT_1"/>
    <property type="match status" value="1"/>
</dbReference>
<dbReference type="GO" id="GO:0003676">
    <property type="term" value="F:nucleic acid binding"/>
    <property type="evidence" value="ECO:0007669"/>
    <property type="project" value="InterPro"/>
</dbReference>
<dbReference type="SUPFAM" id="SSF53098">
    <property type="entry name" value="Ribonuclease H-like"/>
    <property type="match status" value="1"/>
</dbReference>
<organism evidence="4 5">
    <name type="scientific">Claviceps purpurea (strain 20.1)</name>
    <name type="common">Ergot fungus</name>
    <name type="synonym">Sphacelia segetum</name>
    <dbReference type="NCBI Taxonomy" id="1111077"/>
    <lineage>
        <taxon>Eukaryota</taxon>
        <taxon>Fungi</taxon>
        <taxon>Dikarya</taxon>
        <taxon>Ascomycota</taxon>
        <taxon>Pezizomycotina</taxon>
        <taxon>Sordariomycetes</taxon>
        <taxon>Hypocreomycetidae</taxon>
        <taxon>Hypocreales</taxon>
        <taxon>Clavicipitaceae</taxon>
        <taxon>Claviceps</taxon>
    </lineage>
</organism>
<feature type="domain" description="Reverse transcriptase" evidence="2">
    <location>
        <begin position="464"/>
        <end position="736"/>
    </location>
</feature>
<dbReference type="STRING" id="1111077.M1W389"/>
<dbReference type="HOGENOM" id="CLU_000680_23_0_1"/>
<dbReference type="Gene3D" id="3.60.10.10">
    <property type="entry name" value="Endonuclease/exonuclease/phosphatase"/>
    <property type="match status" value="1"/>
</dbReference>
<gene>
    <name evidence="4" type="ORF">CPUR_06366</name>
</gene>
<feature type="region of interest" description="Disordered" evidence="1">
    <location>
        <begin position="900"/>
        <end position="922"/>
    </location>
</feature>
<dbReference type="InterPro" id="IPR000477">
    <property type="entry name" value="RT_dom"/>
</dbReference>
<dbReference type="Pfam" id="PF00075">
    <property type="entry name" value="RNase_H"/>
    <property type="match status" value="1"/>
</dbReference>
<feature type="compositionally biased region" description="Basic and acidic residues" evidence="1">
    <location>
        <begin position="900"/>
        <end position="910"/>
    </location>
</feature>
<reference evidence="4 5" key="1">
    <citation type="journal article" date="2013" name="PLoS Genet.">
        <title>Plant-symbiotic fungi as chemical engineers: Multi-genome analysis of the Clavicipitaceae reveals dynamics of alkaloid loci.</title>
        <authorList>
            <person name="Schardl C.L."/>
            <person name="Young C.A."/>
            <person name="Hesse U."/>
            <person name="Amyotte S.G."/>
            <person name="Andreeva K."/>
            <person name="Calie P.J."/>
            <person name="Fleetwood D.J."/>
            <person name="Haws D.C."/>
            <person name="Moore N."/>
            <person name="Oeser B."/>
            <person name="Panaccione D.G."/>
            <person name="Schweri K.K."/>
            <person name="Voisey C.R."/>
            <person name="Farman M.L."/>
            <person name="Jaromczyk J.W."/>
            <person name="Roe B.A."/>
            <person name="O'Sullivan D.M."/>
            <person name="Scott B."/>
            <person name="Tudzynski P."/>
            <person name="An Z."/>
            <person name="Arnaoudova E.G."/>
            <person name="Bullock C.T."/>
            <person name="Charlton N.D."/>
            <person name="Chen L."/>
            <person name="Cox M."/>
            <person name="Dinkins R.D."/>
            <person name="Florea S."/>
            <person name="Glenn A.E."/>
            <person name="Gordon A."/>
            <person name="Gueldener U."/>
            <person name="Harris D.R."/>
            <person name="Hollin W."/>
            <person name="Jaromczyk J."/>
            <person name="Johnson R.D."/>
            <person name="Khan A.K."/>
            <person name="Leistner E."/>
            <person name="Leuchtmann A."/>
            <person name="Li C."/>
            <person name="Liu J."/>
            <person name="Liu J."/>
            <person name="Liu M."/>
            <person name="Mace W."/>
            <person name="Machado C."/>
            <person name="Nagabhyru P."/>
            <person name="Pan J."/>
            <person name="Schmid J."/>
            <person name="Sugawara K."/>
            <person name="Steiner U."/>
            <person name="Takach J.E."/>
            <person name="Tanaka E."/>
            <person name="Webb J.S."/>
            <person name="Wilson E.V."/>
            <person name="Wiseman J.L."/>
            <person name="Yoshida R."/>
            <person name="Zeng Z."/>
        </authorList>
    </citation>
    <scope>NUCLEOTIDE SEQUENCE [LARGE SCALE GENOMIC DNA]</scope>
    <source>
        <strain evidence="4 5">20.1</strain>
    </source>
</reference>
<name>M1W389_CLAP2</name>
<evidence type="ECO:0000259" key="2">
    <source>
        <dbReference type="PROSITE" id="PS50878"/>
    </source>
</evidence>
<dbReference type="EMBL" id="CAGA01000042">
    <property type="protein sequence ID" value="CCE32506.1"/>
    <property type="molecule type" value="Genomic_DNA"/>
</dbReference>
<dbReference type="SUPFAM" id="SSF56219">
    <property type="entry name" value="DNase I-like"/>
    <property type="match status" value="1"/>
</dbReference>
<comment type="caution">
    <text evidence="4">The sequence shown here is derived from an EMBL/GenBank/DDBJ whole genome shotgun (WGS) entry which is preliminary data.</text>
</comment>
<dbReference type="OrthoDB" id="5152453at2759"/>
<evidence type="ECO:0008006" key="6">
    <source>
        <dbReference type="Google" id="ProtNLM"/>
    </source>
</evidence>
<sequence length="1106" mass="123619">MVRYNHKRLRRQLKVLSVNVQNSDTKNDDVLALGARVEYDVIHVQEPYAVWANDSLIFKDHPWYMAFAHPATSEHDTPRVMTYVREGLKAKPLAISESRYTLWVVIEGVTFVNVYCQPEHHESLEPLLQWPPDARTVVTGEFYAEAGMCRWPSDGKSLSEWAEEHALQLIDPPKVPTHDQGGIFDLAFSNMEDVAYTQSGAKDLLKLGFDRRTLGLCITLRVVKPRSERKHILGHDPVSVEMFERMVKCFIKCVDTNVRNGDDVDRLATGISEVLRGGLHVAGRLNTPKGNRKVWWNEECNLVHKEVLKARRSCSEDLPEIIKEFKGAVRRAKRAYWGEKIDVADTKRAVHAMSAWAERTTPSTESPPLVSGGKYFLTAEEKAEELRRVKLQRVGAGDDHPLGGIPTAPRRSIAFSHEVTLREAWLATCASAEHTAPGTDDINVRLLRLAWPWIGEHVRILVSKSLELGHYPRVFREAEVVMLPKPGKTDFSSPKSYRPISLTSCLGKALGRILSWRLSYAAIQEGVLHPDQIGSLPKRAATDIAAALTHDVEVALENGDVATMVTMDVEGAFDCVLPNRLASRLREQGWPDHVTKLAASFMTERRCRVRFEDYVGGFHDLECGLPQGAPESPILFALYVQPIYQFLDIGNRYGYADDTAQLVVGSSLEYTAQRAALGVEELLAWGRDNAIAFGPEKTEIMHFSRRPCDDDVNPTIIHGDREISPGTDMRWLGVFFDRKLTFSSHVDRWIARASEVACNVLSMSGTSSGPPPWFARQVAKASIEPILYYGAEVWYPGVSHSDIQDENEVMPTEVAQVVERMEMAVMTAARAILPDWETLPISDLHRESGMLPAQLMLEHIRRRHAARLQSLDPDHPLVSRLEGDMPTRLQQAWSLFPKAERPVLRSKGEPPRAPPETGSKEEEAKAFKAYLLTLPSTDLLAFTDGSLLDNGVAGWGFSIRRLGTDSPLRLSNGRLDRVEVFDAEAHAALHGLQACLELRTDPGQCIRVFLDNQSVVDCLLGRPADSSQKEFLTFQELAAGANVHVRWVPGHSGIRGNEEADAMAKQGAARAEPSTNPPSLAWVMRRAREATLETYEEWAAYNLASL</sequence>
<dbReference type="PROSITE" id="PS50879">
    <property type="entry name" value="RNASE_H_1"/>
    <property type="match status" value="1"/>
</dbReference>
<dbReference type="PANTHER" id="PTHR33481:SF1">
    <property type="entry name" value="ENDONUCLEASE_EXONUCLEASE_PHOSPHATASE DOMAIN-CONTAINING PROTEIN-RELATED"/>
    <property type="match status" value="1"/>
</dbReference>
<evidence type="ECO:0000313" key="5">
    <source>
        <dbReference type="Proteomes" id="UP000016801"/>
    </source>
</evidence>
<dbReference type="VEuPathDB" id="FungiDB:CPUR_06366"/>
<accession>M1W389</accession>
<dbReference type="InterPro" id="IPR002156">
    <property type="entry name" value="RNaseH_domain"/>
</dbReference>
<dbReference type="InterPro" id="IPR036691">
    <property type="entry name" value="Endo/exonu/phosph_ase_sf"/>
</dbReference>
<dbReference type="InterPro" id="IPR012337">
    <property type="entry name" value="RNaseH-like_sf"/>
</dbReference>
<dbReference type="PhylomeDB" id="M1W389"/>
<dbReference type="eggNOG" id="KOG1075">
    <property type="taxonomic scope" value="Eukaryota"/>
</dbReference>
<dbReference type="Proteomes" id="UP000016801">
    <property type="component" value="Unassembled WGS sequence"/>
</dbReference>
<dbReference type="CDD" id="cd09276">
    <property type="entry name" value="Rnase_HI_RT_non_LTR"/>
    <property type="match status" value="1"/>
</dbReference>
<dbReference type="Gene3D" id="3.30.420.10">
    <property type="entry name" value="Ribonuclease H-like superfamily/Ribonuclease H"/>
    <property type="match status" value="1"/>
</dbReference>